<name>A0A4U5PFT6_STECR</name>
<evidence type="ECO:0000313" key="2">
    <source>
        <dbReference type="Proteomes" id="UP000298663"/>
    </source>
</evidence>
<accession>A0A4U5PFT6</accession>
<protein>
    <submittedName>
        <fullName evidence="1">Uncharacterized protein</fullName>
    </submittedName>
</protein>
<gene>
    <name evidence="1" type="ORF">L596_009597</name>
</gene>
<dbReference type="Proteomes" id="UP000298663">
    <property type="component" value="Unassembled WGS sequence"/>
</dbReference>
<reference evidence="1 2" key="1">
    <citation type="journal article" date="2015" name="Genome Biol.">
        <title>Comparative genomics of Steinernema reveals deeply conserved gene regulatory networks.</title>
        <authorList>
            <person name="Dillman A.R."/>
            <person name="Macchietto M."/>
            <person name="Porter C.F."/>
            <person name="Rogers A."/>
            <person name="Williams B."/>
            <person name="Antoshechkin I."/>
            <person name="Lee M.M."/>
            <person name="Goodwin Z."/>
            <person name="Lu X."/>
            <person name="Lewis E.E."/>
            <person name="Goodrich-Blair H."/>
            <person name="Stock S.P."/>
            <person name="Adams B.J."/>
            <person name="Sternberg P.W."/>
            <person name="Mortazavi A."/>
        </authorList>
    </citation>
    <scope>NUCLEOTIDE SEQUENCE [LARGE SCALE GENOMIC DNA]</scope>
    <source>
        <strain evidence="1 2">ALL</strain>
    </source>
</reference>
<organism evidence="1 2">
    <name type="scientific">Steinernema carpocapsae</name>
    <name type="common">Entomopathogenic nematode</name>
    <dbReference type="NCBI Taxonomy" id="34508"/>
    <lineage>
        <taxon>Eukaryota</taxon>
        <taxon>Metazoa</taxon>
        <taxon>Ecdysozoa</taxon>
        <taxon>Nematoda</taxon>
        <taxon>Chromadorea</taxon>
        <taxon>Rhabditida</taxon>
        <taxon>Tylenchina</taxon>
        <taxon>Panagrolaimomorpha</taxon>
        <taxon>Strongyloidoidea</taxon>
        <taxon>Steinernematidae</taxon>
        <taxon>Steinernema</taxon>
    </lineage>
</organism>
<evidence type="ECO:0000313" key="1">
    <source>
        <dbReference type="EMBL" id="TKR95427.1"/>
    </source>
</evidence>
<comment type="caution">
    <text evidence="1">The sequence shown here is derived from an EMBL/GenBank/DDBJ whole genome shotgun (WGS) entry which is preliminary data.</text>
</comment>
<reference evidence="1 2" key="2">
    <citation type="journal article" date="2019" name="G3 (Bethesda)">
        <title>Hybrid Assembly of the Genome of the Entomopathogenic Nematode Steinernema carpocapsae Identifies the X-Chromosome.</title>
        <authorList>
            <person name="Serra L."/>
            <person name="Macchietto M."/>
            <person name="Macias-Munoz A."/>
            <person name="McGill C.J."/>
            <person name="Rodriguez I.M."/>
            <person name="Rodriguez B."/>
            <person name="Murad R."/>
            <person name="Mortazavi A."/>
        </authorList>
    </citation>
    <scope>NUCLEOTIDE SEQUENCE [LARGE SCALE GENOMIC DNA]</scope>
    <source>
        <strain evidence="1 2">ALL</strain>
    </source>
</reference>
<keyword evidence="2" id="KW-1185">Reference proteome</keyword>
<dbReference type="EMBL" id="AZBU02000002">
    <property type="protein sequence ID" value="TKR95427.1"/>
    <property type="molecule type" value="Genomic_DNA"/>
</dbReference>
<proteinExistence type="predicted"/>
<sequence length="89" mass="10188">MVNQGNIYLFCAPARIKRLFICQRSCRQSDQLSSLSKIPKSFFAFANTIKRDDSLKTGLTALIAQFYASLFAYSTVRTWHLTISFVLRT</sequence>
<dbReference type="AlphaFoldDB" id="A0A4U5PFT6"/>